<dbReference type="STRING" id="536979.SAMN04488055_2117"/>
<evidence type="ECO:0000313" key="2">
    <source>
        <dbReference type="Proteomes" id="UP000185003"/>
    </source>
</evidence>
<dbReference type="AlphaFoldDB" id="A0A1N6FAX4"/>
<name>A0A1N6FAX4_9BACT</name>
<dbReference type="Proteomes" id="UP000185003">
    <property type="component" value="Unassembled WGS sequence"/>
</dbReference>
<dbReference type="EMBL" id="FSRA01000001">
    <property type="protein sequence ID" value="SIN92397.1"/>
    <property type="molecule type" value="Genomic_DNA"/>
</dbReference>
<dbReference type="OrthoDB" id="645138at2"/>
<protein>
    <submittedName>
        <fullName evidence="1">Uncharacterized protein</fullName>
    </submittedName>
</protein>
<proteinExistence type="predicted"/>
<gene>
    <name evidence="1" type="ORF">SAMN04488055_2117</name>
</gene>
<evidence type="ECO:0000313" key="1">
    <source>
        <dbReference type="EMBL" id="SIN92397.1"/>
    </source>
</evidence>
<reference evidence="1 2" key="1">
    <citation type="submission" date="2016-11" db="EMBL/GenBank/DDBJ databases">
        <authorList>
            <person name="Jaros S."/>
            <person name="Januszkiewicz K."/>
            <person name="Wedrychowicz H."/>
        </authorList>
    </citation>
    <scope>NUCLEOTIDE SEQUENCE [LARGE SCALE GENOMIC DNA]</scope>
    <source>
        <strain evidence="1 2">DSM 24787</strain>
    </source>
</reference>
<organism evidence="1 2">
    <name type="scientific">Chitinophaga niabensis</name>
    <dbReference type="NCBI Taxonomy" id="536979"/>
    <lineage>
        <taxon>Bacteria</taxon>
        <taxon>Pseudomonadati</taxon>
        <taxon>Bacteroidota</taxon>
        <taxon>Chitinophagia</taxon>
        <taxon>Chitinophagales</taxon>
        <taxon>Chitinophagaceae</taxon>
        <taxon>Chitinophaga</taxon>
    </lineage>
</organism>
<dbReference type="RefSeq" id="WP_074239202.1">
    <property type="nucleotide sequence ID" value="NZ_FSRA01000001.1"/>
</dbReference>
<keyword evidence="2" id="KW-1185">Reference proteome</keyword>
<accession>A0A1N6FAX4</accession>
<sequence length="245" mass="26520">MAKQTGVIKIEGTVGNLTFYTTKDGSFVREKTKAREITNDRVKENMQEFAKAASAGALVRKTFATIINDIKDTYLIRRLSQELAQVIKSDKVNPRGFRRVPDGNIELLNGFELNSDIALSTALKTPYTAEIDRATGVMKLDVPAFNPGKLIVAPPAASHFRFTIAGAMINFETGEHLMALNAGEELPLSKTEGPAISLEVQLPVTGTAPLILALGLSFYQEVNGIYYSVGEGFYNALAFVAVSGS</sequence>